<name>A0ABT6RBJ5_9BACT</name>
<sequence length="580" mass="63214">MMKTFPGRFALCASILFLSCKKDSSSGGNPPPTPPTDTVVTEVINPQIDPSLASTIGIFMNDWKAKTFTAPTYKDTTIVTSNPSTVTVDFANVITKISPSIFGNNANSWMTGIVSQPALMTHLSNLKTNIVRFPGGSISDIYFWNAPINKFPADAPATLVDASGKSAASGYWTGQNQDDWTISVDKYYQLLQQTGSQGIITVNYGYARYGTSNNPVAAAAHMAADWVRYDNGRTKYWEIGNESYGDWEAGYRIDQTTNKDGQPLLNTGYLYGQHFKVFADSMRKAAQEIGKTIYIGAVVMEAAPASYMGDTQKNWNSGVMGNTGTAADYYIVHNYFTPYNTNSTAKAIMDSASSVTSNMMNYITSNMTSNGVATKPVALTEWNIFSQGSQQAVSNINGLHALILLNEAIKNKYAMTSRWDLANGWSNGDDHGLFNIGDEPGANKWDPRPSFYYMYYFQKLLGDRMISAGNSNSNILTYASSFTSGQMSVTIVNKSTSVQEIQITTKNFKKGDRYYWYSLEGGSDNGEFSRKVYVNGNGSSGVSGGPANYNTLQSYSSTTANGIKVKVPARGAVVMVVEAK</sequence>
<dbReference type="InterPro" id="IPR055235">
    <property type="entry name" value="ASD1_cat"/>
</dbReference>
<dbReference type="Pfam" id="PF22848">
    <property type="entry name" value="ASD1_dom"/>
    <property type="match status" value="1"/>
</dbReference>
<comment type="caution">
    <text evidence="2">The sequence shown here is derived from an EMBL/GenBank/DDBJ whole genome shotgun (WGS) entry which is preliminary data.</text>
</comment>
<organism evidence="2 3">
    <name type="scientific">Pinibacter soli</name>
    <dbReference type="NCBI Taxonomy" id="3044211"/>
    <lineage>
        <taxon>Bacteria</taxon>
        <taxon>Pseudomonadati</taxon>
        <taxon>Bacteroidota</taxon>
        <taxon>Chitinophagia</taxon>
        <taxon>Chitinophagales</taxon>
        <taxon>Chitinophagaceae</taxon>
        <taxon>Pinibacter</taxon>
    </lineage>
</organism>
<evidence type="ECO:0000313" key="2">
    <source>
        <dbReference type="EMBL" id="MDI3319304.1"/>
    </source>
</evidence>
<dbReference type="EMBL" id="JASBRG010000003">
    <property type="protein sequence ID" value="MDI3319304.1"/>
    <property type="molecule type" value="Genomic_DNA"/>
</dbReference>
<dbReference type="PROSITE" id="PS51257">
    <property type="entry name" value="PROKAR_LIPOPROTEIN"/>
    <property type="match status" value="1"/>
</dbReference>
<dbReference type="SUPFAM" id="SSF51445">
    <property type="entry name" value="(Trans)glycosidases"/>
    <property type="match status" value="1"/>
</dbReference>
<gene>
    <name evidence="2" type="ORF">QJ048_05945</name>
</gene>
<evidence type="ECO:0000259" key="1">
    <source>
        <dbReference type="Pfam" id="PF22848"/>
    </source>
</evidence>
<dbReference type="PANTHER" id="PTHR43576:SF3">
    <property type="entry name" value="ALPHA-L-ARABINOFURANOSIDASE C"/>
    <property type="match status" value="1"/>
</dbReference>
<dbReference type="InterPro" id="IPR017853">
    <property type="entry name" value="GH"/>
</dbReference>
<proteinExistence type="predicted"/>
<dbReference type="PANTHER" id="PTHR43576">
    <property type="entry name" value="ALPHA-L-ARABINOFURANOSIDASE C-RELATED"/>
    <property type="match status" value="1"/>
</dbReference>
<dbReference type="Gene3D" id="3.20.20.80">
    <property type="entry name" value="Glycosidases"/>
    <property type="match status" value="1"/>
</dbReference>
<dbReference type="RefSeq" id="WP_282333418.1">
    <property type="nucleotide sequence ID" value="NZ_JASBRG010000003.1"/>
</dbReference>
<reference evidence="2 3" key="1">
    <citation type="submission" date="2023-05" db="EMBL/GenBank/DDBJ databases">
        <title>Genome sequence of Pinibacter sp. MAH-24.</title>
        <authorList>
            <person name="Huq M.A."/>
        </authorList>
    </citation>
    <scope>NUCLEOTIDE SEQUENCE [LARGE SCALE GENOMIC DNA]</scope>
    <source>
        <strain evidence="2 3">MAH-24</strain>
    </source>
</reference>
<feature type="domain" description="Alpha-L-arabinofuranosidase 1 catalytic" evidence="1">
    <location>
        <begin position="123"/>
        <end position="305"/>
    </location>
</feature>
<keyword evidence="3" id="KW-1185">Reference proteome</keyword>
<accession>A0ABT6RBJ5</accession>
<protein>
    <submittedName>
        <fullName evidence="2">Alpha-L-arabinofuranosidase</fullName>
    </submittedName>
</protein>
<evidence type="ECO:0000313" key="3">
    <source>
        <dbReference type="Proteomes" id="UP001226434"/>
    </source>
</evidence>
<dbReference type="Proteomes" id="UP001226434">
    <property type="component" value="Unassembled WGS sequence"/>
</dbReference>